<keyword evidence="4 7" id="KW-0812">Transmembrane</keyword>
<reference evidence="10" key="1">
    <citation type="journal article" date="2019" name="Int. J. Syst. Evol. Microbiol.">
        <title>The Global Catalogue of Microorganisms (GCM) 10K type strain sequencing project: providing services to taxonomists for standard genome sequencing and annotation.</title>
        <authorList>
            <consortium name="The Broad Institute Genomics Platform"/>
            <consortium name="The Broad Institute Genome Sequencing Center for Infectious Disease"/>
            <person name="Wu L."/>
            <person name="Ma J."/>
        </authorList>
    </citation>
    <scope>NUCLEOTIDE SEQUENCE [LARGE SCALE GENOMIC DNA]</scope>
    <source>
        <strain evidence="10">CECT 7297</strain>
    </source>
</reference>
<comment type="subcellular location">
    <subcellularLocation>
        <location evidence="1">Cell membrane</location>
        <topology evidence="1">Single-pass membrane protein</topology>
    </subcellularLocation>
    <subcellularLocation>
        <location evidence="7">Cell membrane</location>
        <topology evidence="7">Single-pass type II membrane protein</topology>
    </subcellularLocation>
</comment>
<dbReference type="Proteomes" id="UP001595798">
    <property type="component" value="Unassembled WGS sequence"/>
</dbReference>
<evidence type="ECO:0000256" key="3">
    <source>
        <dbReference type="ARBA" id="ARBA00022475"/>
    </source>
</evidence>
<dbReference type="Gene3D" id="3.30.420.270">
    <property type="match status" value="1"/>
</dbReference>
<name>A0ABV8QMM7_9GAMM</name>
<proteinExistence type="inferred from homology"/>
<evidence type="ECO:0000256" key="5">
    <source>
        <dbReference type="ARBA" id="ARBA00022989"/>
    </source>
</evidence>
<evidence type="ECO:0000313" key="9">
    <source>
        <dbReference type="EMBL" id="MFC4260963.1"/>
    </source>
</evidence>
<evidence type="ECO:0000256" key="2">
    <source>
        <dbReference type="ARBA" id="ARBA00005811"/>
    </source>
</evidence>
<evidence type="ECO:0000256" key="6">
    <source>
        <dbReference type="ARBA" id="ARBA00023136"/>
    </source>
</evidence>
<dbReference type="PANTHER" id="PTHR30558:SF13">
    <property type="entry name" value="BIOPOLYMER TRANSPORT PROTEIN EXBD2"/>
    <property type="match status" value="1"/>
</dbReference>
<accession>A0ABV8QMM7</accession>
<organism evidence="9 10">
    <name type="scientific">Marinobacter lacisalsi</name>
    <dbReference type="NCBI Taxonomy" id="475979"/>
    <lineage>
        <taxon>Bacteria</taxon>
        <taxon>Pseudomonadati</taxon>
        <taxon>Pseudomonadota</taxon>
        <taxon>Gammaproteobacteria</taxon>
        <taxon>Pseudomonadales</taxon>
        <taxon>Marinobacteraceae</taxon>
        <taxon>Marinobacter</taxon>
    </lineage>
</organism>
<evidence type="ECO:0000256" key="4">
    <source>
        <dbReference type="ARBA" id="ARBA00022692"/>
    </source>
</evidence>
<keyword evidence="3" id="KW-1003">Cell membrane</keyword>
<gene>
    <name evidence="9" type="ORF">ACFOZ5_18235</name>
</gene>
<evidence type="ECO:0000256" key="8">
    <source>
        <dbReference type="SAM" id="Phobius"/>
    </source>
</evidence>
<dbReference type="EMBL" id="JBHSDI010000062">
    <property type="protein sequence ID" value="MFC4260963.1"/>
    <property type="molecule type" value="Genomic_DNA"/>
</dbReference>
<dbReference type="Pfam" id="PF02472">
    <property type="entry name" value="ExbD"/>
    <property type="match status" value="1"/>
</dbReference>
<protein>
    <submittedName>
        <fullName evidence="9">ExbD/TolR family protein</fullName>
    </submittedName>
</protein>
<sequence length="135" mass="14652">MRKFAWNEHETADESTIDVTPMLDVVFILLIFFLVTASFVRESGIEVERPQATTAESKDNAAILIAIDSSDSVWIDRRKVATDSITGMVARLHSESPKGSVVIQADADASTRALVAVMDATRRAGVSDIALATEQ</sequence>
<evidence type="ECO:0000256" key="1">
    <source>
        <dbReference type="ARBA" id="ARBA00004162"/>
    </source>
</evidence>
<comment type="similarity">
    <text evidence="2 7">Belongs to the ExbD/TolR family.</text>
</comment>
<dbReference type="PANTHER" id="PTHR30558">
    <property type="entry name" value="EXBD MEMBRANE COMPONENT OF PMF-DRIVEN MACROMOLECULE IMPORT SYSTEM"/>
    <property type="match status" value="1"/>
</dbReference>
<dbReference type="RefSeq" id="WP_379890023.1">
    <property type="nucleotide sequence ID" value="NZ_JBHSDI010000062.1"/>
</dbReference>
<dbReference type="InterPro" id="IPR003400">
    <property type="entry name" value="ExbD"/>
</dbReference>
<keyword evidence="5 8" id="KW-1133">Transmembrane helix</keyword>
<keyword evidence="7" id="KW-0813">Transport</keyword>
<feature type="transmembrane region" description="Helical" evidence="8">
    <location>
        <begin position="20"/>
        <end position="40"/>
    </location>
</feature>
<keyword evidence="6 8" id="KW-0472">Membrane</keyword>
<keyword evidence="7" id="KW-0653">Protein transport</keyword>
<evidence type="ECO:0000256" key="7">
    <source>
        <dbReference type="RuleBase" id="RU003879"/>
    </source>
</evidence>
<evidence type="ECO:0000313" key="10">
    <source>
        <dbReference type="Proteomes" id="UP001595798"/>
    </source>
</evidence>
<keyword evidence="10" id="KW-1185">Reference proteome</keyword>
<comment type="caution">
    <text evidence="9">The sequence shown here is derived from an EMBL/GenBank/DDBJ whole genome shotgun (WGS) entry which is preliminary data.</text>
</comment>